<evidence type="ECO:0000313" key="1">
    <source>
        <dbReference type="EMBL" id="KAG1899782.1"/>
    </source>
</evidence>
<gene>
    <name evidence="1" type="ORF">F5891DRAFT_377276</name>
</gene>
<dbReference type="AlphaFoldDB" id="A0AAD4E583"/>
<keyword evidence="2" id="KW-1185">Reference proteome</keyword>
<dbReference type="GeneID" id="64665924"/>
<evidence type="ECO:0000313" key="2">
    <source>
        <dbReference type="Proteomes" id="UP001195769"/>
    </source>
</evidence>
<proteinExistence type="predicted"/>
<reference evidence="1" key="1">
    <citation type="journal article" date="2020" name="New Phytol.">
        <title>Comparative genomics reveals dynamic genome evolution in host specialist ectomycorrhizal fungi.</title>
        <authorList>
            <person name="Lofgren L.A."/>
            <person name="Nguyen N.H."/>
            <person name="Vilgalys R."/>
            <person name="Ruytinx J."/>
            <person name="Liao H.L."/>
            <person name="Branco S."/>
            <person name="Kuo A."/>
            <person name="LaButti K."/>
            <person name="Lipzen A."/>
            <person name="Andreopoulos W."/>
            <person name="Pangilinan J."/>
            <person name="Riley R."/>
            <person name="Hundley H."/>
            <person name="Na H."/>
            <person name="Barry K."/>
            <person name="Grigoriev I.V."/>
            <person name="Stajich J.E."/>
            <person name="Kennedy P.G."/>
        </authorList>
    </citation>
    <scope>NUCLEOTIDE SEQUENCE</scope>
    <source>
        <strain evidence="1">FC203</strain>
    </source>
</reference>
<protein>
    <submittedName>
        <fullName evidence="1">Uncharacterized protein</fullName>
    </submittedName>
</protein>
<dbReference type="EMBL" id="JABBWK010000030">
    <property type="protein sequence ID" value="KAG1899782.1"/>
    <property type="molecule type" value="Genomic_DNA"/>
</dbReference>
<dbReference type="Proteomes" id="UP001195769">
    <property type="component" value="Unassembled WGS sequence"/>
</dbReference>
<sequence length="85" mass="9470">MKSIMYASCRCTMVSSSCSGAFGRLYTLFSENIQGLGLAITLVSENLRNDTKYITSWTSLGWTNDMITYASQRFTSDVIPVAHKK</sequence>
<comment type="caution">
    <text evidence="1">The sequence shown here is derived from an EMBL/GenBank/DDBJ whole genome shotgun (WGS) entry which is preliminary data.</text>
</comment>
<dbReference type="RefSeq" id="XP_041225358.1">
    <property type="nucleotide sequence ID" value="XM_041371626.1"/>
</dbReference>
<accession>A0AAD4E583</accession>
<organism evidence="1 2">
    <name type="scientific">Suillus fuscotomentosus</name>
    <dbReference type="NCBI Taxonomy" id="1912939"/>
    <lineage>
        <taxon>Eukaryota</taxon>
        <taxon>Fungi</taxon>
        <taxon>Dikarya</taxon>
        <taxon>Basidiomycota</taxon>
        <taxon>Agaricomycotina</taxon>
        <taxon>Agaricomycetes</taxon>
        <taxon>Agaricomycetidae</taxon>
        <taxon>Boletales</taxon>
        <taxon>Suillineae</taxon>
        <taxon>Suillaceae</taxon>
        <taxon>Suillus</taxon>
    </lineage>
</organism>
<name>A0AAD4E583_9AGAM</name>